<dbReference type="RefSeq" id="WP_051904667.1">
    <property type="nucleotide sequence ID" value="NZ_CP009211.1"/>
</dbReference>
<dbReference type="PANTHER" id="PTHR30237:SF6">
    <property type="entry name" value="CARBOXYPEPTIDASE YOCD-RELATED"/>
    <property type="match status" value="1"/>
</dbReference>
<sequence length="333" mass="36303">MTIYPRPLQTGDTIRVVAPSRSLAYVEQGEAGLYVKSLANRRLADLGISVTFGENVRESDMFWSSSAESRAADLHAAFTDPEVAGIMSVIGGFTSNEVLPHLDFDLIAAHPKFMCGNSDISAIANAIYARTGMATYIGPHWSTLGMRDHSELTRACFVTAAFEQGPILWRPGTWFTDDDWFINQDARVREPDDGWWSIQEGSAHGVALGANLGTLGLLAGTEFMPSLERAILFAEVTGKYSVMDFRRELVSLLQMPDGEGIEGVVIGRFQTASRVTRAMLEETIASIPELEGKPVVANASFGHTNPLLTFPVGGEVELSVRDDASIRFPRVES</sequence>
<protein>
    <submittedName>
        <fullName evidence="6">Murein tetrapeptide carboxypeptidase</fullName>
        <ecNumber evidence="6">3.4.17.13</ecNumber>
    </submittedName>
</protein>
<dbReference type="InterPro" id="IPR040921">
    <property type="entry name" value="Peptidase_S66C"/>
</dbReference>
<evidence type="ECO:0000259" key="4">
    <source>
        <dbReference type="Pfam" id="PF02016"/>
    </source>
</evidence>
<gene>
    <name evidence="6" type="ORF">SAMEA4535761_00121</name>
</gene>
<reference evidence="6 7" key="1">
    <citation type="submission" date="2017-06" db="EMBL/GenBank/DDBJ databases">
        <authorList>
            <consortium name="Pathogen Informatics"/>
        </authorList>
    </citation>
    <scope>NUCLEOTIDE SEQUENCE [LARGE SCALE GENOMIC DNA]</scope>
    <source>
        <strain evidence="6 7">NCTC13015</strain>
    </source>
</reference>
<dbReference type="InterPro" id="IPR040449">
    <property type="entry name" value="Peptidase_S66_N"/>
</dbReference>
<comment type="similarity">
    <text evidence="1">Belongs to the peptidase S66 family.</text>
</comment>
<organism evidence="6 7">
    <name type="scientific">Corynebacterium imitans</name>
    <dbReference type="NCBI Taxonomy" id="156978"/>
    <lineage>
        <taxon>Bacteria</taxon>
        <taxon>Bacillati</taxon>
        <taxon>Actinomycetota</taxon>
        <taxon>Actinomycetes</taxon>
        <taxon>Mycobacteriales</taxon>
        <taxon>Corynebacteriaceae</taxon>
        <taxon>Corynebacterium</taxon>
    </lineage>
</organism>
<dbReference type="SUPFAM" id="SSF141986">
    <property type="entry name" value="LD-carboxypeptidase A C-terminal domain-like"/>
    <property type="match status" value="1"/>
</dbReference>
<evidence type="ECO:0000259" key="5">
    <source>
        <dbReference type="Pfam" id="PF17676"/>
    </source>
</evidence>
<keyword evidence="6" id="KW-0645">Protease</keyword>
<dbReference type="InterPro" id="IPR029062">
    <property type="entry name" value="Class_I_gatase-like"/>
</dbReference>
<dbReference type="Gene3D" id="3.50.30.60">
    <property type="entry name" value="LD-carboxypeptidase A C-terminal domain-like"/>
    <property type="match status" value="1"/>
</dbReference>
<dbReference type="GO" id="GO:0106415">
    <property type="term" value="F:muramoyltetrapeptide carboxypeptidase activity"/>
    <property type="evidence" value="ECO:0007669"/>
    <property type="project" value="UniProtKB-EC"/>
</dbReference>
<proteinExistence type="inferred from homology"/>
<dbReference type="InterPro" id="IPR003507">
    <property type="entry name" value="S66_fam"/>
</dbReference>
<dbReference type="Pfam" id="PF02016">
    <property type="entry name" value="Peptidase_S66"/>
    <property type="match status" value="1"/>
</dbReference>
<dbReference type="OrthoDB" id="9807329at2"/>
<feature type="domain" description="LD-carboxypeptidase N-terminal" evidence="4">
    <location>
        <begin position="14"/>
        <end position="138"/>
    </location>
</feature>
<accession>A0A239Y2V2</accession>
<dbReference type="Gene3D" id="3.40.50.10740">
    <property type="entry name" value="Class I glutamine amidotransferase-like"/>
    <property type="match status" value="1"/>
</dbReference>
<dbReference type="Pfam" id="PF17676">
    <property type="entry name" value="Peptidase_S66C"/>
    <property type="match status" value="1"/>
</dbReference>
<dbReference type="CDD" id="cd07062">
    <property type="entry name" value="Peptidase_S66_mccF_like"/>
    <property type="match status" value="1"/>
</dbReference>
<name>A0A239Y2V2_9CORY</name>
<feature type="active site" description="Charge relay system" evidence="3">
    <location>
        <position position="303"/>
    </location>
</feature>
<dbReference type="Proteomes" id="UP000215374">
    <property type="component" value="Chromosome 1"/>
</dbReference>
<dbReference type="InterPro" id="IPR027461">
    <property type="entry name" value="Carboxypeptidase_A_C_sf"/>
</dbReference>
<feature type="active site" description="Nucleophile" evidence="3">
    <location>
        <position position="118"/>
    </location>
</feature>
<evidence type="ECO:0000256" key="2">
    <source>
        <dbReference type="ARBA" id="ARBA00022801"/>
    </source>
</evidence>
<evidence type="ECO:0000313" key="6">
    <source>
        <dbReference type="EMBL" id="SNV53002.1"/>
    </source>
</evidence>
<dbReference type="SUPFAM" id="SSF52317">
    <property type="entry name" value="Class I glutamine amidotransferase-like"/>
    <property type="match status" value="1"/>
</dbReference>
<dbReference type="EC" id="3.4.17.13" evidence="6"/>
<dbReference type="PIRSF" id="PIRSF028757">
    <property type="entry name" value="LD-carboxypeptidase"/>
    <property type="match status" value="1"/>
</dbReference>
<feature type="domain" description="LD-carboxypeptidase C-terminal" evidence="5">
    <location>
        <begin position="205"/>
        <end position="318"/>
    </location>
</feature>
<keyword evidence="6" id="KW-0121">Carboxypeptidase</keyword>
<dbReference type="PANTHER" id="PTHR30237">
    <property type="entry name" value="MURAMOYLTETRAPEPTIDE CARBOXYPEPTIDASE"/>
    <property type="match status" value="1"/>
</dbReference>
<keyword evidence="2 6" id="KW-0378">Hydrolase</keyword>
<dbReference type="EMBL" id="LT906467">
    <property type="protein sequence ID" value="SNV53002.1"/>
    <property type="molecule type" value="Genomic_DNA"/>
</dbReference>
<dbReference type="AlphaFoldDB" id="A0A239Y2V2"/>
<dbReference type="InterPro" id="IPR027478">
    <property type="entry name" value="LdcA_N"/>
</dbReference>
<feature type="active site" description="Charge relay system" evidence="3">
    <location>
        <position position="235"/>
    </location>
</feature>
<evidence type="ECO:0000313" key="7">
    <source>
        <dbReference type="Proteomes" id="UP000215374"/>
    </source>
</evidence>
<evidence type="ECO:0000256" key="1">
    <source>
        <dbReference type="ARBA" id="ARBA00010233"/>
    </source>
</evidence>
<evidence type="ECO:0000256" key="3">
    <source>
        <dbReference type="PIRSR" id="PIRSR028757-1"/>
    </source>
</evidence>